<dbReference type="Proteomes" id="UP001321477">
    <property type="component" value="Chromosome"/>
</dbReference>
<proteinExistence type="predicted"/>
<gene>
    <name evidence="2" type="ORF">GCM10025870_11030</name>
</gene>
<reference evidence="3" key="1">
    <citation type="journal article" date="2019" name="Int. J. Syst. Evol. Microbiol.">
        <title>The Global Catalogue of Microorganisms (GCM) 10K type strain sequencing project: providing services to taxonomists for standard genome sequencing and annotation.</title>
        <authorList>
            <consortium name="The Broad Institute Genomics Platform"/>
            <consortium name="The Broad Institute Genome Sequencing Center for Infectious Disease"/>
            <person name="Wu L."/>
            <person name="Ma J."/>
        </authorList>
    </citation>
    <scope>NUCLEOTIDE SEQUENCE [LARGE SCALE GENOMIC DNA]</scope>
    <source>
        <strain evidence="3">NBRC 109019</strain>
    </source>
</reference>
<protein>
    <recommendedName>
        <fullName evidence="1">DUF4440 domain-containing protein</fullName>
    </recommendedName>
</protein>
<evidence type="ECO:0000313" key="3">
    <source>
        <dbReference type="Proteomes" id="UP001321477"/>
    </source>
</evidence>
<dbReference type="Gene3D" id="3.10.450.50">
    <property type="match status" value="1"/>
</dbReference>
<dbReference type="RefSeq" id="WP_234661007.1">
    <property type="nucleotide sequence ID" value="NZ_AP027734.1"/>
</dbReference>
<feature type="domain" description="DUF4440" evidence="1">
    <location>
        <begin position="50"/>
        <end position="121"/>
    </location>
</feature>
<dbReference type="SUPFAM" id="SSF54427">
    <property type="entry name" value="NTF2-like"/>
    <property type="match status" value="1"/>
</dbReference>
<dbReference type="InterPro" id="IPR027843">
    <property type="entry name" value="DUF4440"/>
</dbReference>
<evidence type="ECO:0000313" key="2">
    <source>
        <dbReference type="EMBL" id="BDZ54030.1"/>
    </source>
</evidence>
<dbReference type="InterPro" id="IPR032710">
    <property type="entry name" value="NTF2-like_dom_sf"/>
</dbReference>
<dbReference type="Pfam" id="PF14534">
    <property type="entry name" value="DUF4440"/>
    <property type="match status" value="1"/>
</dbReference>
<keyword evidence="3" id="KW-1185">Reference proteome</keyword>
<evidence type="ECO:0000259" key="1">
    <source>
        <dbReference type="Pfam" id="PF14534"/>
    </source>
</evidence>
<organism evidence="2 3">
    <name type="scientific">Agromyces marinus</name>
    <dbReference type="NCBI Taxonomy" id="1389020"/>
    <lineage>
        <taxon>Bacteria</taxon>
        <taxon>Bacillati</taxon>
        <taxon>Actinomycetota</taxon>
        <taxon>Actinomycetes</taxon>
        <taxon>Micrococcales</taxon>
        <taxon>Microbacteriaceae</taxon>
        <taxon>Agromyces</taxon>
    </lineage>
</organism>
<dbReference type="EMBL" id="AP027734">
    <property type="protein sequence ID" value="BDZ54030.1"/>
    <property type="molecule type" value="Genomic_DNA"/>
</dbReference>
<name>A0ABM8GZY8_9MICO</name>
<accession>A0ABM8GZY8</accession>
<sequence length="130" mass="14681">MSEREEFLTWVNGEFVAAERALLDGDDRPRRSTWSRVEPVSALGAWRNAVGRAGLVEAFEVLASSFSDCTEYVFDLISYEVSGSMAYTVGYEHFTARIDGSPRTMTLRATQVYRRDGDGWHVVHRHADAM</sequence>